<evidence type="ECO:0000313" key="1">
    <source>
        <dbReference type="EMBL" id="QHI37753.1"/>
    </source>
</evidence>
<dbReference type="AlphaFoldDB" id="A0A7L4ZM31"/>
<dbReference type="RefSeq" id="WP_160130350.1">
    <property type="nucleotide sequence ID" value="NZ_CP019288.1"/>
</dbReference>
<protein>
    <submittedName>
        <fullName evidence="1">Uncharacterized protein</fullName>
    </submittedName>
</protein>
<gene>
    <name evidence="1" type="ORF">IMCC3317_31340</name>
</gene>
<reference evidence="1 2" key="1">
    <citation type="journal article" date="2013" name="Int. J. Syst. Evol. Microbiol.">
        <title>Kordia antarctica sp. nov., isolated from Antarctic seawater.</title>
        <authorList>
            <person name="Baek K."/>
            <person name="Choi A."/>
            <person name="Kang I."/>
            <person name="Lee K."/>
            <person name="Cho J.C."/>
        </authorList>
    </citation>
    <scope>NUCLEOTIDE SEQUENCE [LARGE SCALE GENOMIC DNA]</scope>
    <source>
        <strain evidence="1 2">IMCC3317</strain>
    </source>
</reference>
<proteinExistence type="predicted"/>
<dbReference type="KEGG" id="kan:IMCC3317_31340"/>
<dbReference type="Proteomes" id="UP000464657">
    <property type="component" value="Chromosome"/>
</dbReference>
<accession>A0A7L4ZM31</accession>
<organism evidence="1 2">
    <name type="scientific">Kordia antarctica</name>
    <dbReference type="NCBI Taxonomy" id="1218801"/>
    <lineage>
        <taxon>Bacteria</taxon>
        <taxon>Pseudomonadati</taxon>
        <taxon>Bacteroidota</taxon>
        <taxon>Flavobacteriia</taxon>
        <taxon>Flavobacteriales</taxon>
        <taxon>Flavobacteriaceae</taxon>
        <taxon>Kordia</taxon>
    </lineage>
</organism>
<evidence type="ECO:0000313" key="2">
    <source>
        <dbReference type="Proteomes" id="UP000464657"/>
    </source>
</evidence>
<dbReference type="EMBL" id="CP019288">
    <property type="protein sequence ID" value="QHI37753.1"/>
    <property type="molecule type" value="Genomic_DNA"/>
</dbReference>
<name>A0A7L4ZM31_9FLAO</name>
<keyword evidence="2" id="KW-1185">Reference proteome</keyword>
<sequence length="97" mass="11179">MNNHIQTIQDLAHLINKLAIKNRKENGVYNVTLASLSGILLAEIERINQFLEEEGYKTLYKWELLSPTSVYAELENSHKAINLNEFFNTDNIDESLN</sequence>